<feature type="signal peptide" evidence="5">
    <location>
        <begin position="1"/>
        <end position="18"/>
    </location>
</feature>
<dbReference type="AlphaFoldDB" id="A0A975RZL5"/>
<dbReference type="RefSeq" id="WP_215505778.1">
    <property type="nucleotide sequence ID" value="NZ_CP076361.1"/>
</dbReference>
<comment type="subcellular location">
    <subcellularLocation>
        <location evidence="1">Membrane</location>
        <topology evidence="1">Single-pass membrane protein</topology>
    </subcellularLocation>
</comment>
<dbReference type="EMBL" id="CP076361">
    <property type="protein sequence ID" value="QWK89209.1"/>
    <property type="molecule type" value="Genomic_DNA"/>
</dbReference>
<dbReference type="GO" id="GO:0005886">
    <property type="term" value="C:plasma membrane"/>
    <property type="evidence" value="ECO:0007669"/>
    <property type="project" value="InterPro"/>
</dbReference>
<proteinExistence type="predicted"/>
<keyword evidence="8" id="KW-1185">Reference proteome</keyword>
<dbReference type="Proteomes" id="UP000679352">
    <property type="component" value="Chromosome"/>
</dbReference>
<evidence type="ECO:0000313" key="7">
    <source>
        <dbReference type="EMBL" id="QWK89209.1"/>
    </source>
</evidence>
<dbReference type="GO" id="GO:0009306">
    <property type="term" value="P:protein secretion"/>
    <property type="evidence" value="ECO:0007669"/>
    <property type="project" value="InterPro"/>
</dbReference>
<gene>
    <name evidence="7" type="ORF">KM031_10015</name>
</gene>
<feature type="domain" description="Translocation and assembly module TamB C-terminal" evidence="6">
    <location>
        <begin position="927"/>
        <end position="1270"/>
    </location>
</feature>
<dbReference type="KEGG" id="gfu:KM031_10015"/>
<dbReference type="GO" id="GO:0097347">
    <property type="term" value="C:TAM protein secretion complex"/>
    <property type="evidence" value="ECO:0007669"/>
    <property type="project" value="TreeGrafter"/>
</dbReference>
<organism evidence="7 8">
    <name type="scientific">Gemmobacter fulvus</name>
    <dbReference type="NCBI Taxonomy" id="2840474"/>
    <lineage>
        <taxon>Bacteria</taxon>
        <taxon>Pseudomonadati</taxon>
        <taxon>Pseudomonadota</taxon>
        <taxon>Alphaproteobacteria</taxon>
        <taxon>Rhodobacterales</taxon>
        <taxon>Paracoccaceae</taxon>
        <taxon>Gemmobacter</taxon>
    </lineage>
</organism>
<evidence type="ECO:0000259" key="6">
    <source>
        <dbReference type="Pfam" id="PF04357"/>
    </source>
</evidence>
<keyword evidence="2" id="KW-0812">Transmembrane</keyword>
<sequence length="1276" mass="130702">MKRVLALALCTLPFAAVAQQDDRGYLTALLEDNLSGAGRKITITGFEGALSSQARIAELTIADDTGIWLTLREVVLDWNRSALLAGRVSVNTLTAAEIIVARAPQTTADSSLPAPEASGFALPELPVSVNIGKVAAERIALGESLLGQPFEGRLDAALSLNGGEGETVLTLERTDSGPDGRVALTASYANDTQVLAIDLDASEAADGIATTLLGLPGAPAVELTVKGEGPISDYAADIRLASDGDERLTGRVEVGTTEAGATQFAADLGGDLAPLFLPAYAEFFGPNVRLSASGLREVTGRLSLEQFDLRTKALELGGALVIAADGLPESFVLKGQLGLDGTPVLLPLTTEQRTSLTHADLALSFDAAQGSGWTGTVTMTGLDRADFTARTAQLTGGGQISRGQGAGRADGTLDFTAEGLAATDPALAKALGTALAGSVSFAWQEGRDGLDLPKLSLTGADYGFDGSLSIAGLATGLTVTGQGEARLDDLSRIADLAGQPLAGRAVAQLSGEGALLAGSFDVTGRVQGTDLRAGIAEVDNLLSGASTIDLSVRRDETGTLLRQLDVVANSLTAKASGSLASTGSDIRADLAFTDLAALGGAYRGALTGTARFTGTPEAGTATLDARGNALAIGVPEVDQLLRGDSVISLEAGLAGDQVDLRKLTVNAASLDLAARGTLNPAGHDLNADLNFRDLSALGGGYRGAMTAHAQFKGTPEQGSLTATARGTALRIGQAEADRLLAGETQLVADLALRGGRIQINKASLANPQLRADATGAIEGSRRQIDLRAELLNLALLLPEFPGRLSVNGTAVDDGAGYQLDLAGQGPGQINATVKGRVAQDFKSADLALAGAAQAGLANAFIDPRAVSGGLRFDLRLRGPLQPSALSGRVTLSNGRASDPSLPYVLENIAGTADLAGGRATLAFTSGISTGGTVTLSGTVGTAAPYDANLTTALQQVQLKDPQLYQTRLNGQVTVRGALLGGAVIGGDIVLNETELKIPSTSFGAAAGLDELRHVAESGDVRATRARAGLTGDAAAEAGGGSASGRAYPLDLRISAPQRVFVRGRGLDAELGGEFRVQGTTANVVPSGALNLVRGRLDILGKRLTLSEALLQLEGDFDPYLRVLASTESDGIISSVQIEGRATEPKVSFVSQPELPEEEVLARLLFGRDLTSLSAFQAAQLASAVATLAGKGGDGLVGKLRKGFGLDDLDISTDAEGDTSLKAGKYISKNTYTEVEVDQDGKAKISLNLDLTDTLTIRGAAGADGETSLGIFKEKDY</sequence>
<dbReference type="PANTHER" id="PTHR36985:SF1">
    <property type="entry name" value="TRANSLOCATION AND ASSEMBLY MODULE SUBUNIT TAMB"/>
    <property type="match status" value="1"/>
</dbReference>
<evidence type="ECO:0000256" key="4">
    <source>
        <dbReference type="ARBA" id="ARBA00023136"/>
    </source>
</evidence>
<evidence type="ECO:0000256" key="1">
    <source>
        <dbReference type="ARBA" id="ARBA00004167"/>
    </source>
</evidence>
<keyword evidence="4" id="KW-0472">Membrane</keyword>
<evidence type="ECO:0000256" key="3">
    <source>
        <dbReference type="ARBA" id="ARBA00022989"/>
    </source>
</evidence>
<evidence type="ECO:0000313" key="8">
    <source>
        <dbReference type="Proteomes" id="UP000679352"/>
    </source>
</evidence>
<keyword evidence="3" id="KW-1133">Transmembrane helix</keyword>
<dbReference type="InterPro" id="IPR007452">
    <property type="entry name" value="TamB_C"/>
</dbReference>
<accession>A0A975RZL5</accession>
<evidence type="ECO:0000256" key="5">
    <source>
        <dbReference type="SAM" id="SignalP"/>
    </source>
</evidence>
<dbReference type="Pfam" id="PF04357">
    <property type="entry name" value="TamB"/>
    <property type="match status" value="1"/>
</dbReference>
<name>A0A975RZL5_9RHOB</name>
<reference evidence="7" key="1">
    <citation type="submission" date="2021-06" db="EMBL/GenBank/DDBJ databases">
        <title>Direct submission.</title>
        <authorList>
            <person name="Lee C.-S."/>
            <person name="Jin L."/>
        </authorList>
    </citation>
    <scope>NUCLEOTIDE SEQUENCE</scope>
    <source>
        <strain evidence="7">Con5</strain>
    </source>
</reference>
<protein>
    <submittedName>
        <fullName evidence="7">Translocation/assembly module TamB domain-containing protein</fullName>
    </submittedName>
</protein>
<evidence type="ECO:0000256" key="2">
    <source>
        <dbReference type="ARBA" id="ARBA00022692"/>
    </source>
</evidence>
<dbReference type="PANTHER" id="PTHR36985">
    <property type="entry name" value="TRANSLOCATION AND ASSEMBLY MODULE SUBUNIT TAMB"/>
    <property type="match status" value="1"/>
</dbReference>
<feature type="chain" id="PRO_5037585551" evidence="5">
    <location>
        <begin position="19"/>
        <end position="1276"/>
    </location>
</feature>
<keyword evidence="5" id="KW-0732">Signal</keyword>